<protein>
    <submittedName>
        <fullName evidence="1">Uncharacterized protein</fullName>
    </submittedName>
</protein>
<name>A0AAN6YMG6_9PEZI</name>
<dbReference type="EMBL" id="MU865788">
    <property type="protein sequence ID" value="KAK4220460.1"/>
    <property type="molecule type" value="Genomic_DNA"/>
</dbReference>
<comment type="caution">
    <text evidence="1">The sequence shown here is derived from an EMBL/GenBank/DDBJ whole genome shotgun (WGS) entry which is preliminary data.</text>
</comment>
<gene>
    <name evidence="1" type="ORF">QBC38DRAFT_462612</name>
</gene>
<evidence type="ECO:0000313" key="1">
    <source>
        <dbReference type="EMBL" id="KAK4220460.1"/>
    </source>
</evidence>
<organism evidence="1 2">
    <name type="scientific">Podospora fimiseda</name>
    <dbReference type="NCBI Taxonomy" id="252190"/>
    <lineage>
        <taxon>Eukaryota</taxon>
        <taxon>Fungi</taxon>
        <taxon>Dikarya</taxon>
        <taxon>Ascomycota</taxon>
        <taxon>Pezizomycotina</taxon>
        <taxon>Sordariomycetes</taxon>
        <taxon>Sordariomycetidae</taxon>
        <taxon>Sordariales</taxon>
        <taxon>Podosporaceae</taxon>
        <taxon>Podospora</taxon>
    </lineage>
</organism>
<dbReference type="Proteomes" id="UP001301958">
    <property type="component" value="Unassembled WGS sequence"/>
</dbReference>
<reference evidence="1" key="1">
    <citation type="journal article" date="2023" name="Mol. Phylogenet. Evol.">
        <title>Genome-scale phylogeny and comparative genomics of the fungal order Sordariales.</title>
        <authorList>
            <person name="Hensen N."/>
            <person name="Bonometti L."/>
            <person name="Westerberg I."/>
            <person name="Brannstrom I.O."/>
            <person name="Guillou S."/>
            <person name="Cros-Aarteil S."/>
            <person name="Calhoun S."/>
            <person name="Haridas S."/>
            <person name="Kuo A."/>
            <person name="Mondo S."/>
            <person name="Pangilinan J."/>
            <person name="Riley R."/>
            <person name="LaButti K."/>
            <person name="Andreopoulos B."/>
            <person name="Lipzen A."/>
            <person name="Chen C."/>
            <person name="Yan M."/>
            <person name="Daum C."/>
            <person name="Ng V."/>
            <person name="Clum A."/>
            <person name="Steindorff A."/>
            <person name="Ohm R.A."/>
            <person name="Martin F."/>
            <person name="Silar P."/>
            <person name="Natvig D.O."/>
            <person name="Lalanne C."/>
            <person name="Gautier V."/>
            <person name="Ament-Velasquez S.L."/>
            <person name="Kruys A."/>
            <person name="Hutchinson M.I."/>
            <person name="Powell A.J."/>
            <person name="Barry K."/>
            <person name="Miller A.N."/>
            <person name="Grigoriev I.V."/>
            <person name="Debuchy R."/>
            <person name="Gladieux P."/>
            <person name="Hiltunen Thoren M."/>
            <person name="Johannesson H."/>
        </authorList>
    </citation>
    <scope>NUCLEOTIDE SEQUENCE</scope>
    <source>
        <strain evidence="1">CBS 990.96</strain>
    </source>
</reference>
<evidence type="ECO:0000313" key="2">
    <source>
        <dbReference type="Proteomes" id="UP001301958"/>
    </source>
</evidence>
<accession>A0AAN6YMG6</accession>
<sequence length="231" mass="26325">MFVNDITFRHTLYENPGFQQALDVQYIRQRRAAGVLGRITLPISYEIDEILPLPLEGEGPPNSHTLELLRGVHNFRPLCWEWWSIFYLIDFVTCVVETAPGVDPNDPRTAKVRPWLRTPGYLRLRKSRAETIWRRPIESTAKLWWLSTRDNFGSLKPYQTYDFQLGTQPGFALRTPGGTGIYCPLLSRPIMVHTAANSVCEACRYFNDIFQASAAATSSDQRKSVTQSGPC</sequence>
<keyword evidence="2" id="KW-1185">Reference proteome</keyword>
<reference evidence="1" key="2">
    <citation type="submission" date="2023-05" db="EMBL/GenBank/DDBJ databases">
        <authorList>
            <consortium name="Lawrence Berkeley National Laboratory"/>
            <person name="Steindorff A."/>
            <person name="Hensen N."/>
            <person name="Bonometti L."/>
            <person name="Westerberg I."/>
            <person name="Brannstrom I.O."/>
            <person name="Guillou S."/>
            <person name="Cros-Aarteil S."/>
            <person name="Calhoun S."/>
            <person name="Haridas S."/>
            <person name="Kuo A."/>
            <person name="Mondo S."/>
            <person name="Pangilinan J."/>
            <person name="Riley R."/>
            <person name="Labutti K."/>
            <person name="Andreopoulos B."/>
            <person name="Lipzen A."/>
            <person name="Chen C."/>
            <person name="Yanf M."/>
            <person name="Daum C."/>
            <person name="Ng V."/>
            <person name="Clum A."/>
            <person name="Ohm R."/>
            <person name="Martin F."/>
            <person name="Silar P."/>
            <person name="Natvig D."/>
            <person name="Lalanne C."/>
            <person name="Gautier V."/>
            <person name="Ament-Velasquez S.L."/>
            <person name="Kruys A."/>
            <person name="Hutchinson M.I."/>
            <person name="Powell A.J."/>
            <person name="Barry K."/>
            <person name="Miller A.N."/>
            <person name="Grigoriev I.V."/>
            <person name="Debuchy R."/>
            <person name="Gladieux P."/>
            <person name="Thoren M.H."/>
            <person name="Johannesson H."/>
        </authorList>
    </citation>
    <scope>NUCLEOTIDE SEQUENCE</scope>
    <source>
        <strain evidence="1">CBS 990.96</strain>
    </source>
</reference>
<dbReference type="AlphaFoldDB" id="A0AAN6YMG6"/>
<proteinExistence type="predicted"/>